<dbReference type="EMBL" id="CAJVCE010000003">
    <property type="protein sequence ID" value="CAG7627440.1"/>
    <property type="molecule type" value="Genomic_DNA"/>
</dbReference>
<sequence>MKQRMDGYTANNSVAVGVYGKLRLKPGISILAITVALGLLLSSCSRTESGTDKGSTAQPTAKKPIELVIYQTNSDFTEEQLMEIYGNKIKARFPHITPKFLMLTKDKGTELPNLIASGQRIDIIYTSIGATYSSLIDNQYQYDITPLIKQNNFDLSRIEPSTIDILKQIGNGQLYGLPVVNQSLTLYYNKDIFDRFGIGYLKDGMSWDEIYEVAKKLTRTEGGVKYKGLMYSFGHLARLNPYGQPYIDPKTMKPLFDGDKFKSMITTLSRNYSIPGNDSSGNATNLFRSDRTLAMYAMLTGHGLLLPTDLNWDIVSFPYFSDAKDTGPQSYPNYFYITKVNEHKQDSFEVIAFLTSDEIQSHLSKKGFETVLKNPDIRKMYGQDLAHYKNKNVSALFPQKYAPSTWTEYNGLVEKRLISAHDAVAKGEKDVNTALRTAVEQANADIETAIKSKK</sequence>
<dbReference type="RefSeq" id="WP_230414724.1">
    <property type="nucleotide sequence ID" value="NZ_CAJVCE010000003.1"/>
</dbReference>
<protein>
    <recommendedName>
        <fullName evidence="3">Extracellular solute-binding protein</fullName>
    </recommendedName>
</protein>
<keyword evidence="2" id="KW-1185">Reference proteome</keyword>
<dbReference type="PANTHER" id="PTHR43649:SF12">
    <property type="entry name" value="DIACETYLCHITOBIOSE BINDING PROTEIN DASA"/>
    <property type="match status" value="1"/>
</dbReference>
<evidence type="ECO:0000313" key="1">
    <source>
        <dbReference type="EMBL" id="CAG7627440.1"/>
    </source>
</evidence>
<organism evidence="1 2">
    <name type="scientific">Paenibacillus allorhizosphaerae</name>
    <dbReference type="NCBI Taxonomy" id="2849866"/>
    <lineage>
        <taxon>Bacteria</taxon>
        <taxon>Bacillati</taxon>
        <taxon>Bacillota</taxon>
        <taxon>Bacilli</taxon>
        <taxon>Bacillales</taxon>
        <taxon>Paenibacillaceae</taxon>
        <taxon>Paenibacillus</taxon>
    </lineage>
</organism>
<comment type="caution">
    <text evidence="1">The sequence shown here is derived from an EMBL/GenBank/DDBJ whole genome shotgun (WGS) entry which is preliminary data.</text>
</comment>
<proteinExistence type="predicted"/>
<evidence type="ECO:0000313" key="2">
    <source>
        <dbReference type="Proteomes" id="UP000730618"/>
    </source>
</evidence>
<dbReference type="InterPro" id="IPR006059">
    <property type="entry name" value="SBP"/>
</dbReference>
<evidence type="ECO:0008006" key="3">
    <source>
        <dbReference type="Google" id="ProtNLM"/>
    </source>
</evidence>
<accession>A0ABN7TE89</accession>
<dbReference type="InterPro" id="IPR050490">
    <property type="entry name" value="Bact_solute-bd_prot1"/>
</dbReference>
<gene>
    <name evidence="1" type="ORF">PAECIP111802_01354</name>
</gene>
<reference evidence="1 2" key="1">
    <citation type="submission" date="2021-06" db="EMBL/GenBank/DDBJ databases">
        <authorList>
            <person name="Criscuolo A."/>
        </authorList>
    </citation>
    <scope>NUCLEOTIDE SEQUENCE [LARGE SCALE GENOMIC DNA]</scope>
    <source>
        <strain evidence="2">CIP 111802</strain>
    </source>
</reference>
<dbReference type="Pfam" id="PF01547">
    <property type="entry name" value="SBP_bac_1"/>
    <property type="match status" value="1"/>
</dbReference>
<dbReference type="PANTHER" id="PTHR43649">
    <property type="entry name" value="ARABINOSE-BINDING PROTEIN-RELATED"/>
    <property type="match status" value="1"/>
</dbReference>
<dbReference type="Proteomes" id="UP000730618">
    <property type="component" value="Unassembled WGS sequence"/>
</dbReference>
<name>A0ABN7TE89_9BACL</name>